<organism evidence="1 2">
    <name type="scientific">Coemansia furcata</name>
    <dbReference type="NCBI Taxonomy" id="417177"/>
    <lineage>
        <taxon>Eukaryota</taxon>
        <taxon>Fungi</taxon>
        <taxon>Fungi incertae sedis</taxon>
        <taxon>Zoopagomycota</taxon>
        <taxon>Kickxellomycotina</taxon>
        <taxon>Kickxellomycetes</taxon>
        <taxon>Kickxellales</taxon>
        <taxon>Kickxellaceae</taxon>
        <taxon>Coemansia</taxon>
    </lineage>
</organism>
<gene>
    <name evidence="1" type="ORF">H4S07_002606</name>
</gene>
<name>A0ACC1LJ53_9FUNG</name>
<proteinExistence type="predicted"/>
<reference evidence="1" key="1">
    <citation type="submission" date="2022-07" db="EMBL/GenBank/DDBJ databases">
        <title>Phylogenomic reconstructions and comparative analyses of Kickxellomycotina fungi.</title>
        <authorList>
            <person name="Reynolds N.K."/>
            <person name="Stajich J.E."/>
            <person name="Barry K."/>
            <person name="Grigoriev I.V."/>
            <person name="Crous P."/>
            <person name="Smith M.E."/>
        </authorList>
    </citation>
    <scope>NUCLEOTIDE SEQUENCE</scope>
    <source>
        <strain evidence="1">CBS 102833</strain>
    </source>
</reference>
<evidence type="ECO:0000313" key="1">
    <source>
        <dbReference type="EMBL" id="KAJ2810551.1"/>
    </source>
</evidence>
<dbReference type="EMBL" id="JANBUP010000680">
    <property type="protein sequence ID" value="KAJ2810551.1"/>
    <property type="molecule type" value="Genomic_DNA"/>
</dbReference>
<dbReference type="Proteomes" id="UP001140096">
    <property type="component" value="Unassembled WGS sequence"/>
</dbReference>
<evidence type="ECO:0000313" key="2">
    <source>
        <dbReference type="Proteomes" id="UP001140096"/>
    </source>
</evidence>
<keyword evidence="2" id="KW-1185">Reference proteome</keyword>
<accession>A0ACC1LJ53</accession>
<protein>
    <submittedName>
        <fullName evidence="1">Uncharacterized protein</fullName>
    </submittedName>
</protein>
<comment type="caution">
    <text evidence="1">The sequence shown here is derived from an EMBL/GenBank/DDBJ whole genome shotgun (WGS) entry which is preliminary data.</text>
</comment>
<sequence>MYSSGTAIYFASYETVKETLRRLTGSDTTGPLTHMLAGGTCGVVSWLLIFPVDLIKSTMQSQVLKPKGAKTFASSLQCLRDIHSRLGLAGLYRGISVSLIRAFPIHGLNFVVYNNYNQQYDGQGGNYGQQYDNNQYGGQQYGGQQYGGQQYDNNQYSGQQYNQQYDGQGGNYNQQYEGQGGDYNQQYDTNQHGGQQQQKHIPQILAYDVDINNFDENTTPEQMALAMLGNDNVMYSNDVKKVKIPEIKARDLEDFKGFSLDSFAQNSEDVDRGLFDSFGGGNGKSKTSHQLLGGAAAWAALNWYQNKSRNQGKKVSHGFAKKLIVAFAAAQAIKHWEKNSSSFQQGLSRGITRDDVIAEATRSASIAADMEMGKELAANTGYAYDYNSKGGEADSFDGGAGSNGQQQYGGQQQQYGGQQNYGGQQQYGGGYDNNSQYGGGYNNNQYGGGYNNQY</sequence>